<organism evidence="6 7">
    <name type="scientific">Paraglaciecola mesophila</name>
    <dbReference type="NCBI Taxonomy" id="197222"/>
    <lineage>
        <taxon>Bacteria</taxon>
        <taxon>Pseudomonadati</taxon>
        <taxon>Pseudomonadota</taxon>
        <taxon>Gammaproteobacteria</taxon>
        <taxon>Alteromonadales</taxon>
        <taxon>Alteromonadaceae</taxon>
        <taxon>Paraglaciecola</taxon>
    </lineage>
</organism>
<evidence type="ECO:0000259" key="5">
    <source>
        <dbReference type="Pfam" id="PF16344"/>
    </source>
</evidence>
<dbReference type="InterPro" id="IPR032623">
    <property type="entry name" value="FecR_N"/>
</dbReference>
<feature type="domain" description="Protein FecR C-terminal" evidence="5">
    <location>
        <begin position="284"/>
        <end position="348"/>
    </location>
</feature>
<dbReference type="Pfam" id="PF16344">
    <property type="entry name" value="FecR_C"/>
    <property type="match status" value="1"/>
</dbReference>
<proteinExistence type="predicted"/>
<protein>
    <recommendedName>
        <fullName evidence="8">Transmembrane sensor</fullName>
    </recommendedName>
</protein>
<dbReference type="Pfam" id="PF16220">
    <property type="entry name" value="DUF4880"/>
    <property type="match status" value="1"/>
</dbReference>
<dbReference type="OrthoDB" id="9771237at2"/>
<feature type="region of interest" description="Disordered" evidence="1">
    <location>
        <begin position="1"/>
        <end position="25"/>
    </location>
</feature>
<evidence type="ECO:0000256" key="2">
    <source>
        <dbReference type="SAM" id="Phobius"/>
    </source>
</evidence>
<dbReference type="Gene3D" id="3.55.50.30">
    <property type="match status" value="1"/>
</dbReference>
<feature type="domain" description="FecR N-terminal" evidence="4">
    <location>
        <begin position="29"/>
        <end position="66"/>
    </location>
</feature>
<keyword evidence="2" id="KW-0812">Transmembrane</keyword>
<dbReference type="RefSeq" id="WP_160179348.1">
    <property type="nucleotide sequence ID" value="NZ_CP047656.1"/>
</dbReference>
<evidence type="ECO:0000313" key="7">
    <source>
        <dbReference type="Proteomes" id="UP000464524"/>
    </source>
</evidence>
<dbReference type="PANTHER" id="PTHR30273:SF2">
    <property type="entry name" value="PROTEIN FECR"/>
    <property type="match status" value="1"/>
</dbReference>
<dbReference type="GO" id="GO:0016989">
    <property type="term" value="F:sigma factor antagonist activity"/>
    <property type="evidence" value="ECO:0007669"/>
    <property type="project" value="TreeGrafter"/>
</dbReference>
<evidence type="ECO:0000259" key="4">
    <source>
        <dbReference type="Pfam" id="PF16220"/>
    </source>
</evidence>
<feature type="compositionally biased region" description="Polar residues" evidence="1">
    <location>
        <begin position="9"/>
        <end position="25"/>
    </location>
</feature>
<evidence type="ECO:0008006" key="8">
    <source>
        <dbReference type="Google" id="ProtNLM"/>
    </source>
</evidence>
<gene>
    <name evidence="6" type="ORF">FX988_01860</name>
</gene>
<dbReference type="Pfam" id="PF04773">
    <property type="entry name" value="FecR"/>
    <property type="match status" value="1"/>
</dbReference>
<evidence type="ECO:0000256" key="1">
    <source>
        <dbReference type="SAM" id="MobiDB-lite"/>
    </source>
</evidence>
<dbReference type="PANTHER" id="PTHR30273">
    <property type="entry name" value="PERIPLASMIC SIGNAL SENSOR AND SIGMA FACTOR ACTIVATOR FECR-RELATED"/>
    <property type="match status" value="1"/>
</dbReference>
<dbReference type="Proteomes" id="UP000464524">
    <property type="component" value="Chromosome"/>
</dbReference>
<dbReference type="InterPro" id="IPR012373">
    <property type="entry name" value="Ferrdict_sens_TM"/>
</dbReference>
<name>A0A857JHX4_9ALTE</name>
<dbReference type="Gene3D" id="2.60.120.1440">
    <property type="match status" value="1"/>
</dbReference>
<dbReference type="InterPro" id="IPR006860">
    <property type="entry name" value="FecR"/>
</dbReference>
<feature type="transmembrane region" description="Helical" evidence="2">
    <location>
        <begin position="108"/>
        <end position="127"/>
    </location>
</feature>
<feature type="domain" description="FecR protein" evidence="3">
    <location>
        <begin position="144"/>
        <end position="233"/>
    </location>
</feature>
<evidence type="ECO:0000313" key="6">
    <source>
        <dbReference type="EMBL" id="QHJ11625.1"/>
    </source>
</evidence>
<dbReference type="AlphaFoldDB" id="A0A857JHX4"/>
<accession>A0A857JHX4</accession>
<sequence length="355" mass="39724">MTDPKNVANAISQNNNPNIGQPASSAKNQAREWLTYLYSDDISSKKREEFLIWLNSSEENKNAFKRSHEVWQTIGMTDSAVQWIQQHTVAQAETVKPAKSKGVLVKSLLVFSAMAASVALLLFNGVFNTTTHLEIPQPLTAFTSPVGQNRHITLSDGTDVTLAGNSSILVAINQNERRVTLRKGSAYFDVTHDPNRVFSVSAQQTEVRVRGTAFEVKYSANNNLKISVERGLVDVADLPETDDQEEQVLQLRPNEQLRTDIQGRFISAITFFQPETEFAWLNHRLVYDDVPLKNVIMDINRYANKPVVILDDSINELPITASFTFEQIEPMLEGLAAAYPIALTHEANRSVLTHE</sequence>
<keyword evidence="2" id="KW-1133">Transmembrane helix</keyword>
<dbReference type="EMBL" id="CP047656">
    <property type="protein sequence ID" value="QHJ11625.1"/>
    <property type="molecule type" value="Genomic_DNA"/>
</dbReference>
<dbReference type="InterPro" id="IPR032508">
    <property type="entry name" value="FecR_C"/>
</dbReference>
<keyword evidence="7" id="KW-1185">Reference proteome</keyword>
<dbReference type="KEGG" id="pmes:FX988_01860"/>
<evidence type="ECO:0000259" key="3">
    <source>
        <dbReference type="Pfam" id="PF04773"/>
    </source>
</evidence>
<reference evidence="6 7" key="1">
    <citation type="submission" date="2019-12" db="EMBL/GenBank/DDBJ databases">
        <title>Genome sequencing and assembly of endphytes of Porphyra tenera.</title>
        <authorList>
            <person name="Park J.M."/>
            <person name="Shin R."/>
            <person name="Jo S.H."/>
        </authorList>
    </citation>
    <scope>NUCLEOTIDE SEQUENCE [LARGE SCALE GENOMIC DNA]</scope>
    <source>
        <strain evidence="6 7">GPM4</strain>
    </source>
</reference>
<dbReference type="PIRSF" id="PIRSF018266">
    <property type="entry name" value="FecR"/>
    <property type="match status" value="1"/>
</dbReference>
<keyword evidence="2" id="KW-0472">Membrane</keyword>